<comment type="caution">
    <text evidence="2">The sequence shown here is derived from an EMBL/GenBank/DDBJ whole genome shotgun (WGS) entry which is preliminary data.</text>
</comment>
<evidence type="ECO:0000313" key="3">
    <source>
        <dbReference type="Proteomes" id="UP001190700"/>
    </source>
</evidence>
<organism evidence="2 3">
    <name type="scientific">Cymbomonas tetramitiformis</name>
    <dbReference type="NCBI Taxonomy" id="36881"/>
    <lineage>
        <taxon>Eukaryota</taxon>
        <taxon>Viridiplantae</taxon>
        <taxon>Chlorophyta</taxon>
        <taxon>Pyramimonadophyceae</taxon>
        <taxon>Pyramimonadales</taxon>
        <taxon>Pyramimonadaceae</taxon>
        <taxon>Cymbomonas</taxon>
    </lineage>
</organism>
<feature type="compositionally biased region" description="Basic and acidic residues" evidence="1">
    <location>
        <begin position="17"/>
        <end position="26"/>
    </location>
</feature>
<dbReference type="AlphaFoldDB" id="A0AAE0EZD7"/>
<dbReference type="EMBL" id="LGRX02030105">
    <property type="protein sequence ID" value="KAK3246083.1"/>
    <property type="molecule type" value="Genomic_DNA"/>
</dbReference>
<evidence type="ECO:0000256" key="1">
    <source>
        <dbReference type="SAM" id="MobiDB-lite"/>
    </source>
</evidence>
<gene>
    <name evidence="2" type="ORF">CYMTET_44371</name>
</gene>
<feature type="compositionally biased region" description="Low complexity" evidence="1">
    <location>
        <begin position="1"/>
        <end position="16"/>
    </location>
</feature>
<proteinExistence type="predicted"/>
<protein>
    <submittedName>
        <fullName evidence="2">Uncharacterized protein</fullName>
    </submittedName>
</protein>
<feature type="region of interest" description="Disordered" evidence="1">
    <location>
        <begin position="1"/>
        <end position="26"/>
    </location>
</feature>
<name>A0AAE0EZD7_9CHLO</name>
<dbReference type="Proteomes" id="UP001190700">
    <property type="component" value="Unassembled WGS sequence"/>
</dbReference>
<reference evidence="2 3" key="1">
    <citation type="journal article" date="2015" name="Genome Biol. Evol.">
        <title>Comparative Genomics of a Bacterivorous Green Alga Reveals Evolutionary Causalities and Consequences of Phago-Mixotrophic Mode of Nutrition.</title>
        <authorList>
            <person name="Burns J.A."/>
            <person name="Paasch A."/>
            <person name="Narechania A."/>
            <person name="Kim E."/>
        </authorList>
    </citation>
    <scope>NUCLEOTIDE SEQUENCE [LARGE SCALE GENOMIC DNA]</scope>
    <source>
        <strain evidence="2 3">PLY_AMNH</strain>
    </source>
</reference>
<evidence type="ECO:0000313" key="2">
    <source>
        <dbReference type="EMBL" id="KAK3246083.1"/>
    </source>
</evidence>
<keyword evidence="3" id="KW-1185">Reference proteome</keyword>
<accession>A0AAE0EZD7</accession>
<sequence length="191" mass="21627">MPPGAAGRPGLGPPTRTRYEHGPMKKDTRELVLRERFKHYVEAATDISTGDVVKFRVGPDEFKKDLEAFQALEALDSDGCHYVTELQENSAQSLQERAMQVEHVCPATGQVVVVVPIYASGGHRLRYRATEDDLIREHEAINHRLVLNDNTERKFKNSQEGLYMAFPASVLEKVSCVEGRALYRVYTFNFM</sequence>